<accession>A0A6C0G1C5</accession>
<organism evidence="1 2">
    <name type="scientific">Paenibacillus lycopersici</name>
    <dbReference type="NCBI Taxonomy" id="2704462"/>
    <lineage>
        <taxon>Bacteria</taxon>
        <taxon>Bacillati</taxon>
        <taxon>Bacillota</taxon>
        <taxon>Bacilli</taxon>
        <taxon>Bacillales</taxon>
        <taxon>Paenibacillaceae</taxon>
        <taxon>Paenibacillus</taxon>
    </lineage>
</organism>
<keyword evidence="2" id="KW-1185">Reference proteome</keyword>
<protein>
    <submittedName>
        <fullName evidence="1">Uncharacterized protein</fullName>
    </submittedName>
</protein>
<dbReference type="EMBL" id="CP048209">
    <property type="protein sequence ID" value="QHT61683.1"/>
    <property type="molecule type" value="Genomic_DNA"/>
</dbReference>
<dbReference type="AlphaFoldDB" id="A0A6C0G1C5"/>
<evidence type="ECO:0000313" key="1">
    <source>
        <dbReference type="EMBL" id="QHT61683.1"/>
    </source>
</evidence>
<dbReference type="KEGG" id="plyc:GXP70_18030"/>
<dbReference type="RefSeq" id="WP_162358122.1">
    <property type="nucleotide sequence ID" value="NZ_CP048209.1"/>
</dbReference>
<name>A0A6C0G1C5_9BACL</name>
<proteinExistence type="predicted"/>
<sequence>MAGKIVRRNEAFRVSGPILAQVASYMIPFYRKIAGSRSYALRWSKAVRQGDLDTLIKMFKKVAPMAKYDSFSVNGIGYFIDFAFPAPTVLYSNGTTIPPGTVQFTFSTPVHQALARAVLPFYCKLSNSTTYANALAAAIRADNAARVRCLVRQQVRTTALKKIRIDFSGVELNFKFTRCSYTYRNLLFREIAG</sequence>
<gene>
    <name evidence="1" type="ORF">GXP70_18030</name>
</gene>
<evidence type="ECO:0000313" key="2">
    <source>
        <dbReference type="Proteomes" id="UP000476064"/>
    </source>
</evidence>
<reference evidence="1 2" key="1">
    <citation type="submission" date="2020-01" db="EMBL/GenBank/DDBJ databases">
        <title>Paenibacillus sp. nov., isolated from tomato rhizosphere.</title>
        <authorList>
            <person name="Weon H.-Y."/>
            <person name="Lee S.A."/>
        </authorList>
    </citation>
    <scope>NUCLEOTIDE SEQUENCE [LARGE SCALE GENOMIC DNA]</scope>
    <source>
        <strain evidence="1 2">12200R-189</strain>
    </source>
</reference>
<dbReference type="Proteomes" id="UP000476064">
    <property type="component" value="Chromosome"/>
</dbReference>